<sequence length="101" mass="11422">MKQGIRETPKSRGRKGSFHTFSTITNKGHNEKNGIKVFALASSREKTLSSPCITLIMLLEKRAHDRKHPWIAWTTPKHMGGIAWTDVGIRRGGYLCKLFAM</sequence>
<gene>
    <name evidence="2" type="ORF">GOP47_0023070</name>
</gene>
<evidence type="ECO:0000256" key="1">
    <source>
        <dbReference type="SAM" id="MobiDB-lite"/>
    </source>
</evidence>
<evidence type="ECO:0000313" key="2">
    <source>
        <dbReference type="EMBL" id="KAI5062531.1"/>
    </source>
</evidence>
<reference evidence="2" key="1">
    <citation type="submission" date="2021-01" db="EMBL/GenBank/DDBJ databases">
        <title>Adiantum capillus-veneris genome.</title>
        <authorList>
            <person name="Fang Y."/>
            <person name="Liao Q."/>
        </authorList>
    </citation>
    <scope>NUCLEOTIDE SEQUENCE</scope>
    <source>
        <strain evidence="2">H3</strain>
        <tissue evidence="2">Leaf</tissue>
    </source>
</reference>
<feature type="compositionally biased region" description="Basic and acidic residues" evidence="1">
    <location>
        <begin position="1"/>
        <end position="10"/>
    </location>
</feature>
<accession>A0A9D4Z7H6</accession>
<proteinExistence type="predicted"/>
<dbReference type="Proteomes" id="UP000886520">
    <property type="component" value="Chromosome 22"/>
</dbReference>
<dbReference type="EMBL" id="JABFUD020000022">
    <property type="protein sequence ID" value="KAI5062531.1"/>
    <property type="molecule type" value="Genomic_DNA"/>
</dbReference>
<feature type="region of interest" description="Disordered" evidence="1">
    <location>
        <begin position="1"/>
        <end position="25"/>
    </location>
</feature>
<name>A0A9D4Z7H6_ADICA</name>
<evidence type="ECO:0000313" key="3">
    <source>
        <dbReference type="Proteomes" id="UP000886520"/>
    </source>
</evidence>
<dbReference type="AlphaFoldDB" id="A0A9D4Z7H6"/>
<organism evidence="2 3">
    <name type="scientific">Adiantum capillus-veneris</name>
    <name type="common">Maidenhair fern</name>
    <dbReference type="NCBI Taxonomy" id="13818"/>
    <lineage>
        <taxon>Eukaryota</taxon>
        <taxon>Viridiplantae</taxon>
        <taxon>Streptophyta</taxon>
        <taxon>Embryophyta</taxon>
        <taxon>Tracheophyta</taxon>
        <taxon>Polypodiopsida</taxon>
        <taxon>Polypodiidae</taxon>
        <taxon>Polypodiales</taxon>
        <taxon>Pteridineae</taxon>
        <taxon>Pteridaceae</taxon>
        <taxon>Vittarioideae</taxon>
        <taxon>Adiantum</taxon>
    </lineage>
</organism>
<comment type="caution">
    <text evidence="2">The sequence shown here is derived from an EMBL/GenBank/DDBJ whole genome shotgun (WGS) entry which is preliminary data.</text>
</comment>
<keyword evidence="3" id="KW-1185">Reference proteome</keyword>
<protein>
    <submittedName>
        <fullName evidence="2">Uncharacterized protein</fullName>
    </submittedName>
</protein>